<keyword evidence="2" id="KW-1185">Reference proteome</keyword>
<proteinExistence type="predicted"/>
<organism evidence="1 2">
    <name type="scientific">Neisseria musculi</name>
    <dbReference type="NCBI Taxonomy" id="1815583"/>
    <lineage>
        <taxon>Bacteria</taxon>
        <taxon>Pseudomonadati</taxon>
        <taxon>Pseudomonadota</taxon>
        <taxon>Betaproteobacteria</taxon>
        <taxon>Neisseriales</taxon>
        <taxon>Neisseriaceae</taxon>
        <taxon>Neisseria</taxon>
    </lineage>
</organism>
<protein>
    <recommendedName>
        <fullName evidence="3">DUF1853 family protein</fullName>
    </recommendedName>
</protein>
<accession>A0A7H1M8C5</accession>
<dbReference type="InterPro" id="IPR015003">
    <property type="entry name" value="DUF1853"/>
</dbReference>
<evidence type="ECO:0008006" key="3">
    <source>
        <dbReference type="Google" id="ProtNLM"/>
    </source>
</evidence>
<name>A0A7H1M8C5_9NEIS</name>
<dbReference type="EMBL" id="CP060414">
    <property type="protein sequence ID" value="QNT57890.1"/>
    <property type="molecule type" value="Genomic_DNA"/>
</dbReference>
<evidence type="ECO:0000313" key="1">
    <source>
        <dbReference type="EMBL" id="QNT57890.1"/>
    </source>
</evidence>
<dbReference type="Proteomes" id="UP000516412">
    <property type="component" value="Chromosome"/>
</dbReference>
<gene>
    <name evidence="1" type="ORF">H7A79_0654</name>
</gene>
<dbReference type="KEGG" id="nmus:H7A79_0654"/>
<reference evidence="1" key="1">
    <citation type="submission" date="2024-06" db="EMBL/GenBank/DDBJ databases">
        <title>Complete Genome Sequence of mouse commensal type strain Neisseria musculi.</title>
        <authorList>
            <person name="Thapa E."/>
            <person name="Aluvathingal J."/>
            <person name="Nadendla S."/>
            <person name="Mehta A."/>
            <person name="Tettelin H."/>
            <person name="Weyand N.J."/>
        </authorList>
    </citation>
    <scope>NUCLEOTIDE SEQUENCE</scope>
    <source>
        <strain evidence="1">NW831</strain>
    </source>
</reference>
<dbReference type="RefSeq" id="WP_187001068.1">
    <property type="nucleotide sequence ID" value="NZ_CP060414.2"/>
</dbReference>
<evidence type="ECO:0000313" key="2">
    <source>
        <dbReference type="Proteomes" id="UP000516412"/>
    </source>
</evidence>
<sequence>MNYSLDALWWRLTDPGVRALASVLTAPVLWHSGAELGVRELLGGKGFRYLLDLDGNPESLRHYLQARCPFGNRLGWYAESLLAFWLETAPHTRLLAQNAVVQNAQGQTAGAADFIALVNGQPCHIELTCKYYGSRSGRPSEMIGLNRHDRLADKAAKLAQQTALLQTEVGQGVLRGLGLQPQQVRAVTVVRGIAFSAAPPAAENAPLNPYGWHGLYIEDWAEYDFSDGLKRYYALPRMDFLAPARIAGNETQGADDIRNLESGLIAELEHRPDGCWHEVKRLMKVQRPGGRSM</sequence>
<dbReference type="AlphaFoldDB" id="A0A7H1M8C5"/>
<dbReference type="Pfam" id="PF08907">
    <property type="entry name" value="DUF1853"/>
    <property type="match status" value="1"/>
</dbReference>